<name>A0A4V1KSX1_9FLAO</name>
<dbReference type="RefSeq" id="WP_073096232.1">
    <property type="nucleotide sequence ID" value="NZ_QOVL01000001.1"/>
</dbReference>
<protein>
    <submittedName>
        <fullName evidence="3">4'-phosphopantetheinyl transferase superfamily protein</fullName>
    </submittedName>
</protein>
<reference evidence="3 4" key="1">
    <citation type="submission" date="2018-07" db="EMBL/GenBank/DDBJ databases">
        <title>Leeuwenhoekiella genomics.</title>
        <authorList>
            <person name="Tahon G."/>
            <person name="Willems A."/>
        </authorList>
    </citation>
    <scope>NUCLEOTIDE SEQUENCE [LARGE SCALE GENOMIC DNA]</scope>
    <source>
        <strain evidence="3 4">LMG 1345</strain>
    </source>
</reference>
<sequence>MPLFKTITPNATTQVYIWKVEEPLEELSQNVNLTPHCKARFESMKSELHRRGFLSIRHLLHAAGYTDPDLYYTENGKPHLHDGKHISITHSYNFTAIIVSDAIEVGIDIEMQRDKILRIASRFTPLKEYRTLANDDAVIRKLTIVWGAKESLYKIYGVKGLSFLQHINVTDFDFDDQKTDAVINYHGNQSKYDIDFLEFEGFTCVYALAL</sequence>
<dbReference type="InterPro" id="IPR008278">
    <property type="entry name" value="4-PPantetheinyl_Trfase_dom"/>
</dbReference>
<dbReference type="InterPro" id="IPR037143">
    <property type="entry name" value="4-PPantetheinyl_Trfase_dom_sf"/>
</dbReference>
<dbReference type="GO" id="GO:0000287">
    <property type="term" value="F:magnesium ion binding"/>
    <property type="evidence" value="ECO:0007669"/>
    <property type="project" value="InterPro"/>
</dbReference>
<comment type="caution">
    <text evidence="3">The sequence shown here is derived from an EMBL/GenBank/DDBJ whole genome shotgun (WGS) entry which is preliminary data.</text>
</comment>
<evidence type="ECO:0000313" key="4">
    <source>
        <dbReference type="Proteomes" id="UP000290608"/>
    </source>
</evidence>
<dbReference type="Pfam" id="PF01648">
    <property type="entry name" value="ACPS"/>
    <property type="match status" value="1"/>
</dbReference>
<evidence type="ECO:0000313" key="3">
    <source>
        <dbReference type="EMBL" id="RXG33218.1"/>
    </source>
</evidence>
<evidence type="ECO:0000259" key="2">
    <source>
        <dbReference type="Pfam" id="PF01648"/>
    </source>
</evidence>
<dbReference type="SUPFAM" id="SSF56214">
    <property type="entry name" value="4'-phosphopantetheinyl transferase"/>
    <property type="match status" value="2"/>
</dbReference>
<proteinExistence type="predicted"/>
<dbReference type="Proteomes" id="UP000290608">
    <property type="component" value="Unassembled WGS sequence"/>
</dbReference>
<dbReference type="EMBL" id="QOVL01000001">
    <property type="protein sequence ID" value="RXG33218.1"/>
    <property type="molecule type" value="Genomic_DNA"/>
</dbReference>
<organism evidence="3 4">
    <name type="scientific">Leeuwenhoekiella marinoflava</name>
    <dbReference type="NCBI Taxonomy" id="988"/>
    <lineage>
        <taxon>Bacteria</taxon>
        <taxon>Pseudomonadati</taxon>
        <taxon>Bacteroidota</taxon>
        <taxon>Flavobacteriia</taxon>
        <taxon>Flavobacteriales</taxon>
        <taxon>Flavobacteriaceae</taxon>
        <taxon>Leeuwenhoekiella</taxon>
    </lineage>
</organism>
<dbReference type="GO" id="GO:0008897">
    <property type="term" value="F:holo-[acyl-carrier-protein] synthase activity"/>
    <property type="evidence" value="ECO:0007669"/>
    <property type="project" value="InterPro"/>
</dbReference>
<evidence type="ECO:0000256" key="1">
    <source>
        <dbReference type="ARBA" id="ARBA00022679"/>
    </source>
</evidence>
<feature type="domain" description="4'-phosphopantetheinyl transferase" evidence="2">
    <location>
        <begin position="105"/>
        <end position="197"/>
    </location>
</feature>
<dbReference type="STRING" id="1122159.SAMN02745246_00372"/>
<gene>
    <name evidence="3" type="ORF">DSL99_314</name>
</gene>
<dbReference type="AlphaFoldDB" id="A0A4V1KSX1"/>
<keyword evidence="1 3" id="KW-0808">Transferase</keyword>
<dbReference type="Gene3D" id="3.90.470.20">
    <property type="entry name" value="4'-phosphopantetheinyl transferase domain"/>
    <property type="match status" value="2"/>
</dbReference>
<accession>A0A4V1KSX1</accession>